<protein>
    <submittedName>
        <fullName evidence="2">Uncharacterized protein</fullName>
    </submittedName>
</protein>
<feature type="compositionally biased region" description="Basic residues" evidence="1">
    <location>
        <begin position="88"/>
        <end position="98"/>
    </location>
</feature>
<dbReference type="AlphaFoldDB" id="A0A9Q1DCT8"/>
<organism evidence="2 3">
    <name type="scientific">Conger conger</name>
    <name type="common">Conger eel</name>
    <name type="synonym">Muraena conger</name>
    <dbReference type="NCBI Taxonomy" id="82655"/>
    <lineage>
        <taxon>Eukaryota</taxon>
        <taxon>Metazoa</taxon>
        <taxon>Chordata</taxon>
        <taxon>Craniata</taxon>
        <taxon>Vertebrata</taxon>
        <taxon>Euteleostomi</taxon>
        <taxon>Actinopterygii</taxon>
        <taxon>Neopterygii</taxon>
        <taxon>Teleostei</taxon>
        <taxon>Anguilliformes</taxon>
        <taxon>Congridae</taxon>
        <taxon>Conger</taxon>
    </lineage>
</organism>
<gene>
    <name evidence="2" type="ORF">COCON_G00148630</name>
</gene>
<comment type="caution">
    <text evidence="2">The sequence shown here is derived from an EMBL/GenBank/DDBJ whole genome shotgun (WGS) entry which is preliminary data.</text>
</comment>
<accession>A0A9Q1DCT8</accession>
<keyword evidence="3" id="KW-1185">Reference proteome</keyword>
<dbReference type="EMBL" id="JAFJMO010000010">
    <property type="protein sequence ID" value="KAJ8265764.1"/>
    <property type="molecule type" value="Genomic_DNA"/>
</dbReference>
<evidence type="ECO:0000256" key="1">
    <source>
        <dbReference type="SAM" id="MobiDB-lite"/>
    </source>
</evidence>
<reference evidence="2" key="1">
    <citation type="journal article" date="2023" name="Science">
        <title>Genome structures resolve the early diversification of teleost fishes.</title>
        <authorList>
            <person name="Parey E."/>
            <person name="Louis A."/>
            <person name="Montfort J."/>
            <person name="Bouchez O."/>
            <person name="Roques C."/>
            <person name="Iampietro C."/>
            <person name="Lluch J."/>
            <person name="Castinel A."/>
            <person name="Donnadieu C."/>
            <person name="Desvignes T."/>
            <person name="Floi Bucao C."/>
            <person name="Jouanno E."/>
            <person name="Wen M."/>
            <person name="Mejri S."/>
            <person name="Dirks R."/>
            <person name="Jansen H."/>
            <person name="Henkel C."/>
            <person name="Chen W.J."/>
            <person name="Zahm M."/>
            <person name="Cabau C."/>
            <person name="Klopp C."/>
            <person name="Thompson A.W."/>
            <person name="Robinson-Rechavi M."/>
            <person name="Braasch I."/>
            <person name="Lecointre G."/>
            <person name="Bobe J."/>
            <person name="Postlethwait J.H."/>
            <person name="Berthelot C."/>
            <person name="Roest Crollius H."/>
            <person name="Guiguen Y."/>
        </authorList>
    </citation>
    <scope>NUCLEOTIDE SEQUENCE</scope>
    <source>
        <strain evidence="2">Concon-B</strain>
    </source>
</reference>
<name>A0A9Q1DCT8_CONCO</name>
<feature type="region of interest" description="Disordered" evidence="1">
    <location>
        <begin position="23"/>
        <end position="65"/>
    </location>
</feature>
<dbReference type="Proteomes" id="UP001152803">
    <property type="component" value="Unassembled WGS sequence"/>
</dbReference>
<evidence type="ECO:0000313" key="3">
    <source>
        <dbReference type="Proteomes" id="UP001152803"/>
    </source>
</evidence>
<feature type="compositionally biased region" description="Basic and acidic residues" evidence="1">
    <location>
        <begin position="47"/>
        <end position="65"/>
    </location>
</feature>
<proteinExistence type="predicted"/>
<feature type="compositionally biased region" description="Low complexity" evidence="1">
    <location>
        <begin position="99"/>
        <end position="127"/>
    </location>
</feature>
<feature type="region of interest" description="Disordered" evidence="1">
    <location>
        <begin position="82"/>
        <end position="139"/>
    </location>
</feature>
<evidence type="ECO:0000313" key="2">
    <source>
        <dbReference type="EMBL" id="KAJ8265764.1"/>
    </source>
</evidence>
<sequence length="148" mass="15488">MSNRALPPCAAAGVWGSGWRCGAGSKEPKCRVPQLRLPHTPTSSAKVGRDKGKESRLQGKSQAEVRADSGATALCRSVSGCERAPRSFSRHAGRRGGRASRAGRAGSVLPAAIGPPDAPRRPAAFRAGLQSSRSSSLERPCIRCCPWG</sequence>